<evidence type="ECO:0000256" key="1">
    <source>
        <dbReference type="SAM" id="MobiDB-lite"/>
    </source>
</evidence>
<proteinExistence type="predicted"/>
<dbReference type="Proteomes" id="UP000179627">
    <property type="component" value="Unassembled WGS sequence"/>
</dbReference>
<protein>
    <submittedName>
        <fullName evidence="2">Uncharacterized protein</fullName>
    </submittedName>
</protein>
<feature type="region of interest" description="Disordered" evidence="1">
    <location>
        <begin position="105"/>
        <end position="129"/>
    </location>
</feature>
<evidence type="ECO:0000313" key="3">
    <source>
        <dbReference type="Proteomes" id="UP000179627"/>
    </source>
</evidence>
<sequence>MGLFGSKKKPTPPPPPPAQRRTTKTTGTKKRPAAPKPPAAKKDTKATAATPSPAAKNRRTAAAATTTPPRKTKTASTTAPKKTPPATPVEPIETLLWEARHGADTGTRLKARQKIKAHPHGNRREVRAALNDIDIDQRRAGRMTDTDIARSSRYMDREVWGPEAVARRRTARAGQENDPRAAVRNQVVAQVCERYKADKIAPHEVVLKDNGEIWIDRRAKDPRATPLQVGRWDPK</sequence>
<feature type="compositionally biased region" description="Basic residues" evidence="1">
    <location>
        <begin position="1"/>
        <end position="10"/>
    </location>
</feature>
<feature type="compositionally biased region" description="Low complexity" evidence="1">
    <location>
        <begin position="46"/>
        <end position="81"/>
    </location>
</feature>
<feature type="compositionally biased region" description="Basic residues" evidence="1">
    <location>
        <begin position="21"/>
        <end position="33"/>
    </location>
</feature>
<name>A0A1S1RK86_9ACTN</name>
<feature type="region of interest" description="Disordered" evidence="1">
    <location>
        <begin position="1"/>
        <end position="91"/>
    </location>
</feature>
<evidence type="ECO:0000313" key="2">
    <source>
        <dbReference type="EMBL" id="OHV46209.1"/>
    </source>
</evidence>
<gene>
    <name evidence="2" type="ORF">CC117_00705</name>
</gene>
<dbReference type="RefSeq" id="WP_071081760.1">
    <property type="nucleotide sequence ID" value="NZ_MBLM01000002.1"/>
</dbReference>
<accession>A0A1S1RK86</accession>
<dbReference type="OrthoDB" id="3218404at2"/>
<comment type="caution">
    <text evidence="2">The sequence shown here is derived from an EMBL/GenBank/DDBJ whole genome shotgun (WGS) entry which is preliminary data.</text>
</comment>
<reference evidence="3" key="1">
    <citation type="submission" date="2016-07" db="EMBL/GenBank/DDBJ databases">
        <title>Sequence Frankia sp. strain CcI1.17.</title>
        <authorList>
            <person name="Ghodhbane-Gtari F."/>
            <person name="Swanson E."/>
            <person name="Gueddou A."/>
            <person name="Morris K."/>
            <person name="Hezbri K."/>
            <person name="Ktari A."/>
            <person name="Nouioui I."/>
            <person name="Abebe-Akele F."/>
            <person name="Simpson S."/>
            <person name="Thomas K."/>
            <person name="Gtari M."/>
            <person name="Tisa L.S."/>
            <person name="Hurst S."/>
        </authorList>
    </citation>
    <scope>NUCLEOTIDE SEQUENCE [LARGE SCALE GENOMIC DNA]</scope>
    <source>
        <strain evidence="3">Cc1.17</strain>
    </source>
</reference>
<keyword evidence="3" id="KW-1185">Reference proteome</keyword>
<dbReference type="EMBL" id="MBLM01000002">
    <property type="protein sequence ID" value="OHV46209.1"/>
    <property type="molecule type" value="Genomic_DNA"/>
</dbReference>
<organism evidence="2 3">
    <name type="scientific">Parafrankia colletiae</name>
    <dbReference type="NCBI Taxonomy" id="573497"/>
    <lineage>
        <taxon>Bacteria</taxon>
        <taxon>Bacillati</taxon>
        <taxon>Actinomycetota</taxon>
        <taxon>Actinomycetes</taxon>
        <taxon>Frankiales</taxon>
        <taxon>Frankiaceae</taxon>
        <taxon>Parafrankia</taxon>
    </lineage>
</organism>
<dbReference type="AlphaFoldDB" id="A0A1S1RK86"/>
<feature type="compositionally biased region" description="Basic residues" evidence="1">
    <location>
        <begin position="109"/>
        <end position="121"/>
    </location>
</feature>